<dbReference type="SUPFAM" id="SSF54529">
    <property type="entry name" value="Mitochondrial glycoprotein MAM33-like"/>
    <property type="match status" value="1"/>
</dbReference>
<evidence type="ECO:0000313" key="1">
    <source>
        <dbReference type="EMBL" id="PWA95142.1"/>
    </source>
</evidence>
<protein>
    <submittedName>
        <fullName evidence="1">Glycoprotein family protein</fullName>
    </submittedName>
</protein>
<organism evidence="1 2">
    <name type="scientific">Artemisia annua</name>
    <name type="common">Sweet wormwood</name>
    <dbReference type="NCBI Taxonomy" id="35608"/>
    <lineage>
        <taxon>Eukaryota</taxon>
        <taxon>Viridiplantae</taxon>
        <taxon>Streptophyta</taxon>
        <taxon>Embryophyta</taxon>
        <taxon>Tracheophyta</taxon>
        <taxon>Spermatophyta</taxon>
        <taxon>Magnoliopsida</taxon>
        <taxon>eudicotyledons</taxon>
        <taxon>Gunneridae</taxon>
        <taxon>Pentapetalae</taxon>
        <taxon>asterids</taxon>
        <taxon>campanulids</taxon>
        <taxon>Asterales</taxon>
        <taxon>Asteraceae</taxon>
        <taxon>Asteroideae</taxon>
        <taxon>Anthemideae</taxon>
        <taxon>Artemisiinae</taxon>
        <taxon>Artemisia</taxon>
    </lineage>
</organism>
<dbReference type="OrthoDB" id="278212at2759"/>
<dbReference type="EMBL" id="PKPP01000262">
    <property type="protein sequence ID" value="PWA95142.1"/>
    <property type="molecule type" value="Genomic_DNA"/>
</dbReference>
<dbReference type="Pfam" id="PF02330">
    <property type="entry name" value="MAM33"/>
    <property type="match status" value="1"/>
</dbReference>
<name>A0A2U1QB27_ARTAN</name>
<proteinExistence type="predicted"/>
<dbReference type="PANTHER" id="PTHR10826:SF36">
    <property type="entry name" value="OS08G0439900 PROTEIN"/>
    <property type="match status" value="1"/>
</dbReference>
<reference evidence="1 2" key="1">
    <citation type="journal article" date="2018" name="Mol. Plant">
        <title>The genome of Artemisia annua provides insight into the evolution of Asteraceae family and artemisinin biosynthesis.</title>
        <authorList>
            <person name="Shen Q."/>
            <person name="Zhang L."/>
            <person name="Liao Z."/>
            <person name="Wang S."/>
            <person name="Yan T."/>
            <person name="Shi P."/>
            <person name="Liu M."/>
            <person name="Fu X."/>
            <person name="Pan Q."/>
            <person name="Wang Y."/>
            <person name="Lv Z."/>
            <person name="Lu X."/>
            <person name="Zhang F."/>
            <person name="Jiang W."/>
            <person name="Ma Y."/>
            <person name="Chen M."/>
            <person name="Hao X."/>
            <person name="Li L."/>
            <person name="Tang Y."/>
            <person name="Lv G."/>
            <person name="Zhou Y."/>
            <person name="Sun X."/>
            <person name="Brodelius P.E."/>
            <person name="Rose J.K.C."/>
            <person name="Tang K."/>
        </authorList>
    </citation>
    <scope>NUCLEOTIDE SEQUENCE [LARGE SCALE GENOMIC DNA]</scope>
    <source>
        <strain evidence="2">cv. Huhao1</strain>
        <tissue evidence="1">Leaf</tissue>
    </source>
</reference>
<dbReference type="InterPro" id="IPR036561">
    <property type="entry name" value="MAM33_sf"/>
</dbReference>
<accession>A0A2U1QB27</accession>
<sequence length="242" mass="28141">MALRLIGRLGRKPSSLIFNSRPITTLIQNPIQKNSPPQQQQQKRGYVSEMRKTAFEDRICRLIRNDVQYELDRSPLTQLVPKFKSFAIDERSGEQWIRLNKKFGDNEEIKVEVTMFQVSTPPAKDSDVTTANDLELYISMVVDIFKDEENGILEFFCNVWPDSVEIENVFMRAQDGMTGKPYMGPPFDDLDDELQTSLYDFLEERGINDELAAFLHKCMPHKSKNEYIRWMGSIESFVARKK</sequence>
<dbReference type="AlphaFoldDB" id="A0A2U1QB27"/>
<comment type="caution">
    <text evidence="1">The sequence shown here is derived from an EMBL/GenBank/DDBJ whole genome shotgun (WGS) entry which is preliminary data.</text>
</comment>
<dbReference type="Gene3D" id="3.10.280.10">
    <property type="entry name" value="Mitochondrial glycoprotein"/>
    <property type="match status" value="1"/>
</dbReference>
<dbReference type="InterPro" id="IPR003428">
    <property type="entry name" value="MAM33"/>
</dbReference>
<evidence type="ECO:0000313" key="2">
    <source>
        <dbReference type="Proteomes" id="UP000245207"/>
    </source>
</evidence>
<dbReference type="Proteomes" id="UP000245207">
    <property type="component" value="Unassembled WGS sequence"/>
</dbReference>
<dbReference type="GO" id="GO:0005759">
    <property type="term" value="C:mitochondrial matrix"/>
    <property type="evidence" value="ECO:0007669"/>
    <property type="project" value="InterPro"/>
</dbReference>
<keyword evidence="2" id="KW-1185">Reference proteome</keyword>
<dbReference type="PANTHER" id="PTHR10826">
    <property type="entry name" value="COMPLEMENT COMPONENT 1"/>
    <property type="match status" value="1"/>
</dbReference>
<gene>
    <name evidence="1" type="ORF">CTI12_AA053250</name>
</gene>
<dbReference type="STRING" id="35608.A0A2U1QB27"/>